<dbReference type="AlphaFoldDB" id="A0A841JS93"/>
<evidence type="ECO:0000256" key="1">
    <source>
        <dbReference type="SAM" id="MobiDB-lite"/>
    </source>
</evidence>
<dbReference type="EMBL" id="JACHEK010000002">
    <property type="protein sequence ID" value="MBB6143305.1"/>
    <property type="molecule type" value="Genomic_DNA"/>
</dbReference>
<dbReference type="OrthoDB" id="9791602at2"/>
<evidence type="ECO:0000313" key="4">
    <source>
        <dbReference type="Proteomes" id="UP000538666"/>
    </source>
</evidence>
<comment type="caution">
    <text evidence="3">The sequence shown here is derived from an EMBL/GenBank/DDBJ whole genome shotgun (WGS) entry which is preliminary data.</text>
</comment>
<gene>
    <name evidence="3" type="ORF">HNQ77_001249</name>
</gene>
<name>A0A841JS93_9BACT</name>
<dbReference type="Pfam" id="PF00903">
    <property type="entry name" value="Glyoxalase"/>
    <property type="match status" value="1"/>
</dbReference>
<keyword evidence="4" id="KW-1185">Reference proteome</keyword>
<protein>
    <recommendedName>
        <fullName evidence="2">VOC domain-containing protein</fullName>
    </recommendedName>
</protein>
<proteinExistence type="predicted"/>
<dbReference type="Gene3D" id="3.10.180.10">
    <property type="entry name" value="2,3-Dihydroxybiphenyl 1,2-Dioxygenase, domain 1"/>
    <property type="match status" value="1"/>
</dbReference>
<dbReference type="RefSeq" id="WP_050062201.1">
    <property type="nucleotide sequence ID" value="NZ_JACHEK010000002.1"/>
</dbReference>
<dbReference type="PROSITE" id="PS51819">
    <property type="entry name" value="VOC"/>
    <property type="match status" value="1"/>
</dbReference>
<accession>A0A841JS93</accession>
<dbReference type="InterPro" id="IPR004360">
    <property type="entry name" value="Glyas_Fos-R_dOase_dom"/>
</dbReference>
<sequence>MSEANVKQAVPFFCITDMDRSLRYYVDGLGFSRTNQWIVEEKIRWCWLQLGGAAIMLQTCGQKILDSMPPGSKLGLGVSIWFQCEDAIALYREFQSRGIEASEPEVGNGLWDTHLSDPDGYKLHFESPTGAPEETKLSEWNHQNKG</sequence>
<dbReference type="Proteomes" id="UP000538666">
    <property type="component" value="Unassembled WGS sequence"/>
</dbReference>
<evidence type="ECO:0000313" key="3">
    <source>
        <dbReference type="EMBL" id="MBB6143305.1"/>
    </source>
</evidence>
<feature type="domain" description="VOC" evidence="2">
    <location>
        <begin position="5"/>
        <end position="128"/>
    </location>
</feature>
<dbReference type="SUPFAM" id="SSF54593">
    <property type="entry name" value="Glyoxalase/Bleomycin resistance protein/Dihydroxybiphenyl dioxygenase"/>
    <property type="match status" value="1"/>
</dbReference>
<organism evidence="3 4">
    <name type="scientific">Silvibacterium bohemicum</name>
    <dbReference type="NCBI Taxonomy" id="1577686"/>
    <lineage>
        <taxon>Bacteria</taxon>
        <taxon>Pseudomonadati</taxon>
        <taxon>Acidobacteriota</taxon>
        <taxon>Terriglobia</taxon>
        <taxon>Terriglobales</taxon>
        <taxon>Acidobacteriaceae</taxon>
        <taxon>Silvibacterium</taxon>
    </lineage>
</organism>
<reference evidence="3 4" key="1">
    <citation type="submission" date="2020-08" db="EMBL/GenBank/DDBJ databases">
        <title>Genomic Encyclopedia of Type Strains, Phase IV (KMG-IV): sequencing the most valuable type-strain genomes for metagenomic binning, comparative biology and taxonomic classification.</title>
        <authorList>
            <person name="Goeker M."/>
        </authorList>
    </citation>
    <scope>NUCLEOTIDE SEQUENCE [LARGE SCALE GENOMIC DNA]</scope>
    <source>
        <strain evidence="3 4">DSM 103733</strain>
    </source>
</reference>
<evidence type="ECO:0000259" key="2">
    <source>
        <dbReference type="PROSITE" id="PS51819"/>
    </source>
</evidence>
<dbReference type="InterPro" id="IPR029068">
    <property type="entry name" value="Glyas_Bleomycin-R_OHBP_Dase"/>
</dbReference>
<dbReference type="InterPro" id="IPR037523">
    <property type="entry name" value="VOC_core"/>
</dbReference>
<feature type="region of interest" description="Disordered" evidence="1">
    <location>
        <begin position="122"/>
        <end position="146"/>
    </location>
</feature>